<dbReference type="GO" id="GO:0003713">
    <property type="term" value="F:transcription coactivator activity"/>
    <property type="evidence" value="ECO:0007669"/>
    <property type="project" value="TreeGrafter"/>
</dbReference>
<dbReference type="InterPro" id="IPR009072">
    <property type="entry name" value="Histone-fold"/>
</dbReference>
<comment type="similarity">
    <text evidence="5">Belongs to the SPT3 family.</text>
</comment>
<organism evidence="6">
    <name type="scientific">Spodoptera frugiperda</name>
    <name type="common">Fall armyworm</name>
    <dbReference type="NCBI Taxonomy" id="7108"/>
    <lineage>
        <taxon>Eukaryota</taxon>
        <taxon>Metazoa</taxon>
        <taxon>Ecdysozoa</taxon>
        <taxon>Arthropoda</taxon>
        <taxon>Hexapoda</taxon>
        <taxon>Insecta</taxon>
        <taxon>Pterygota</taxon>
        <taxon>Neoptera</taxon>
        <taxon>Endopterygota</taxon>
        <taxon>Lepidoptera</taxon>
        <taxon>Glossata</taxon>
        <taxon>Ditrysia</taxon>
        <taxon>Noctuoidea</taxon>
        <taxon>Noctuidae</taxon>
        <taxon>Amphipyrinae</taxon>
        <taxon>Spodoptera</taxon>
    </lineage>
</organism>
<evidence type="ECO:0000313" key="6">
    <source>
        <dbReference type="EMBL" id="SOQ40777.1"/>
    </source>
</evidence>
<dbReference type="EMBL" id="ODYU01002820">
    <property type="protein sequence ID" value="SOQ40777.1"/>
    <property type="molecule type" value="Genomic_DNA"/>
</dbReference>
<evidence type="ECO:0000256" key="3">
    <source>
        <dbReference type="ARBA" id="ARBA00023163"/>
    </source>
</evidence>
<dbReference type="Pfam" id="PF02269">
    <property type="entry name" value="TFIID-18kDa"/>
    <property type="match status" value="1"/>
</dbReference>
<dbReference type="GO" id="GO:0005634">
    <property type="term" value="C:nucleus"/>
    <property type="evidence" value="ECO:0007669"/>
    <property type="project" value="UniProtKB-SubCell"/>
</dbReference>
<keyword evidence="2" id="KW-0805">Transcription regulation</keyword>
<name>A0A2H1VIX2_SPOFR</name>
<proteinExistence type="inferred from homology"/>
<dbReference type="PANTHER" id="PTHR11380">
    <property type="entry name" value="TRANSCRIPTION INITIATION FACTOR TFIID/SUPT3-RELATED"/>
    <property type="match status" value="1"/>
</dbReference>
<dbReference type="GO" id="GO:0046982">
    <property type="term" value="F:protein heterodimerization activity"/>
    <property type="evidence" value="ECO:0007669"/>
    <property type="project" value="InterPro"/>
</dbReference>
<reference evidence="6" key="1">
    <citation type="submission" date="2016-07" db="EMBL/GenBank/DDBJ databases">
        <authorList>
            <person name="Bretaudeau A."/>
        </authorList>
    </citation>
    <scope>NUCLEOTIDE SEQUENCE</scope>
    <source>
        <strain evidence="6">Rice</strain>
        <tissue evidence="6">Whole body</tissue>
    </source>
</reference>
<keyword evidence="3" id="KW-0804">Transcription</keyword>
<evidence type="ECO:0000256" key="1">
    <source>
        <dbReference type="ARBA" id="ARBA00004123"/>
    </source>
</evidence>
<comment type="subcellular location">
    <subcellularLocation>
        <location evidence="1">Nucleus</location>
    </subcellularLocation>
</comment>
<dbReference type="AlphaFoldDB" id="A0A2H1VIX2"/>
<evidence type="ECO:0000256" key="2">
    <source>
        <dbReference type="ARBA" id="ARBA00023015"/>
    </source>
</evidence>
<evidence type="ECO:0000256" key="5">
    <source>
        <dbReference type="ARBA" id="ARBA00061274"/>
    </source>
</evidence>
<dbReference type="InterPro" id="IPR003195">
    <property type="entry name" value="TFIID_TAF13"/>
</dbReference>
<gene>
    <name evidence="6" type="ORF">SFRICE_008319</name>
</gene>
<sequence>MTNYFTMDGTDSTNFQKEISGMMHGFGDNPNPNAATVVLVESIVQQQLKFMIQEAHQHCNLRCGKAITNYDIIYLMRKNIKKLKRLHDYQLKLDQIDKKCILNITTQAESLITGLLDDEKDPTVKKRRTHIDYIREFDEADEVSQIKFDSIDYIRKVRAAKITESMTFEKYEAYHKARCLSFRSGYGIGRGFVKLERWLNPVKEFKLTQSALEVLGFVAYETVAEIVDGVFLVRQDAKKRSGDPFSKFEGGYFCNPVSLSNAVYIKSGYEGVPAITVAEVREVLRRYYSPRTGMNGLFYRNMSLDLPIRFCATTEKKPSSILLDTETEPEMPCPTVAIATTRPTRQSVFSACDGSPPPPMETRNNRDVTTLPAFWGLGILGLLGNRGLERLGSWGLRKPQSHRTQALFHVV</sequence>
<evidence type="ECO:0000256" key="4">
    <source>
        <dbReference type="ARBA" id="ARBA00023242"/>
    </source>
</evidence>
<keyword evidence="4" id="KW-0539">Nucleus</keyword>
<dbReference type="Gene3D" id="1.10.20.10">
    <property type="entry name" value="Histone, subunit A"/>
    <property type="match status" value="1"/>
</dbReference>
<dbReference type="CDD" id="cd07978">
    <property type="entry name" value="HFD_TAF13"/>
    <property type="match status" value="1"/>
</dbReference>
<accession>A0A2H1VIX2</accession>
<dbReference type="PANTHER" id="PTHR11380:SF16">
    <property type="entry name" value="TRANSCRIPTION INITIATION PROTEIN SPT3 HOMOLOG"/>
    <property type="match status" value="1"/>
</dbReference>
<dbReference type="GO" id="GO:0006366">
    <property type="term" value="P:transcription by RNA polymerase II"/>
    <property type="evidence" value="ECO:0007669"/>
    <property type="project" value="InterPro"/>
</dbReference>
<protein>
    <submittedName>
        <fullName evidence="6">SFRICE_008319</fullName>
    </submittedName>
</protein>
<dbReference type="SUPFAM" id="SSF47113">
    <property type="entry name" value="Histone-fold"/>
    <property type="match status" value="1"/>
</dbReference>